<dbReference type="InterPro" id="IPR005182">
    <property type="entry name" value="YdbS-like_PH"/>
</dbReference>
<evidence type="ECO:0000313" key="4">
    <source>
        <dbReference type="Proteomes" id="UP000176493"/>
    </source>
</evidence>
<protein>
    <recommendedName>
        <fullName evidence="2">YdbS-like PH domain-containing protein</fullName>
    </recommendedName>
</protein>
<gene>
    <name evidence="3" type="ORF">A2W52_03370</name>
</gene>
<dbReference type="Pfam" id="PF03703">
    <property type="entry name" value="bPH_2"/>
    <property type="match status" value="1"/>
</dbReference>
<dbReference type="PANTHER" id="PTHR37938:SF1">
    <property type="entry name" value="BLL0215 PROTEIN"/>
    <property type="match status" value="1"/>
</dbReference>
<reference evidence="3 4" key="1">
    <citation type="journal article" date="2016" name="Nat. Commun.">
        <title>Thousands of microbial genomes shed light on interconnected biogeochemical processes in an aquifer system.</title>
        <authorList>
            <person name="Anantharaman K."/>
            <person name="Brown C.T."/>
            <person name="Hug L.A."/>
            <person name="Sharon I."/>
            <person name="Castelle C.J."/>
            <person name="Probst A.J."/>
            <person name="Thomas B.C."/>
            <person name="Singh A."/>
            <person name="Wilkins M.J."/>
            <person name="Karaoz U."/>
            <person name="Brodie E.L."/>
            <person name="Williams K.H."/>
            <person name="Hubbard S.S."/>
            <person name="Banfield J.F."/>
        </authorList>
    </citation>
    <scope>NUCLEOTIDE SEQUENCE [LARGE SCALE GENOMIC DNA]</scope>
</reference>
<evidence type="ECO:0000256" key="1">
    <source>
        <dbReference type="SAM" id="Phobius"/>
    </source>
</evidence>
<evidence type="ECO:0000313" key="3">
    <source>
        <dbReference type="EMBL" id="OHA21915.1"/>
    </source>
</evidence>
<dbReference type="Proteomes" id="UP000176493">
    <property type="component" value="Unassembled WGS sequence"/>
</dbReference>
<feature type="transmembrane region" description="Helical" evidence="1">
    <location>
        <begin position="61"/>
        <end position="86"/>
    </location>
</feature>
<comment type="caution">
    <text evidence="3">The sequence shown here is derived from an EMBL/GenBank/DDBJ whole genome shotgun (WGS) entry which is preliminary data.</text>
</comment>
<feature type="domain" description="YdbS-like PH" evidence="2">
    <location>
        <begin position="96"/>
        <end position="166"/>
    </location>
</feature>
<keyword evidence="1" id="KW-0472">Membrane</keyword>
<organism evidence="3 4">
    <name type="scientific">Candidatus Taylorbacteria bacterium RIFCSPHIGHO2_02_49_25</name>
    <dbReference type="NCBI Taxonomy" id="1802305"/>
    <lineage>
        <taxon>Bacteria</taxon>
        <taxon>Candidatus Tayloriibacteriota</taxon>
    </lineage>
</organism>
<dbReference type="PANTHER" id="PTHR37938">
    <property type="entry name" value="BLL0215 PROTEIN"/>
    <property type="match status" value="1"/>
</dbReference>
<name>A0A1G2MDB8_9BACT</name>
<keyword evidence="1" id="KW-1133">Transmembrane helix</keyword>
<keyword evidence="1" id="KW-0812">Transmembrane</keyword>
<proteinExistence type="predicted"/>
<accession>A0A1G2MDB8</accession>
<feature type="transmembrane region" description="Helical" evidence="1">
    <location>
        <begin position="18"/>
        <end position="41"/>
    </location>
</feature>
<dbReference type="AlphaFoldDB" id="A0A1G2MDB8"/>
<dbReference type="EMBL" id="MHRJ01000037">
    <property type="protein sequence ID" value="OHA21915.1"/>
    <property type="molecule type" value="Genomic_DNA"/>
</dbReference>
<sequence>MPPLEQNEKILYTARKHWFLLAGEIILLCVLALLPGLLLFVPDVLPEIVVNTFNERIHIEGNTALIVAFLWTIELLMLCIAFFFFWTDYYLDVWLVTNLRVIAIEQKGLFNRNVSTFRLDMIQDATVKIPGFLATLLRFGTVEVSTASDGSFAFKGAGNPNALKEKIMMEHHRAQNERQEVHIRGNPIQDSK</sequence>
<evidence type="ECO:0000259" key="2">
    <source>
        <dbReference type="Pfam" id="PF03703"/>
    </source>
</evidence>